<evidence type="ECO:0000256" key="1">
    <source>
        <dbReference type="SAM" id="MobiDB-lite"/>
    </source>
</evidence>
<protein>
    <submittedName>
        <fullName evidence="2">Uncharacterized protein</fullName>
    </submittedName>
</protein>
<accession>A0ABC9VRH1</accession>
<dbReference type="EMBL" id="BAAFJT010000001">
    <property type="protein sequence ID" value="GAB0175416.1"/>
    <property type="molecule type" value="Genomic_DNA"/>
</dbReference>
<dbReference type="Proteomes" id="UP001623348">
    <property type="component" value="Unassembled WGS sequence"/>
</dbReference>
<sequence length="151" mass="16779">MRRPRQAPGAPPGPPARPRRTRQSSEQTVQQKLRESFAVPRLLVNRIAVFLIELVRFLGETVVQVLAVGLLRAIGDHILKPFLAATFNSLLQPLLLFLLKILRGIRDLTDPIIDVLAAVCAQVAVLLRAVRLVEVNLQPDRRTDVRDVGSS</sequence>
<gene>
    <name evidence="2" type="ORF">GRJ2_000006800</name>
</gene>
<dbReference type="AlphaFoldDB" id="A0ABC9VRH1"/>
<reference evidence="2 3" key="1">
    <citation type="submission" date="2024-06" db="EMBL/GenBank/DDBJ databases">
        <title>The draft genome of Grus japonensis, version 3.</title>
        <authorList>
            <person name="Nabeshima K."/>
            <person name="Suzuki S."/>
            <person name="Onuma M."/>
        </authorList>
    </citation>
    <scope>NUCLEOTIDE SEQUENCE [LARGE SCALE GENOMIC DNA]</scope>
    <source>
        <strain evidence="2 3">451A</strain>
    </source>
</reference>
<evidence type="ECO:0000313" key="2">
    <source>
        <dbReference type="EMBL" id="GAB0175416.1"/>
    </source>
</evidence>
<evidence type="ECO:0000313" key="3">
    <source>
        <dbReference type="Proteomes" id="UP001623348"/>
    </source>
</evidence>
<proteinExistence type="predicted"/>
<comment type="caution">
    <text evidence="2">The sequence shown here is derived from an EMBL/GenBank/DDBJ whole genome shotgun (WGS) entry which is preliminary data.</text>
</comment>
<organism evidence="2 3">
    <name type="scientific">Grus japonensis</name>
    <name type="common">Japanese crane</name>
    <name type="synonym">Red-crowned crane</name>
    <dbReference type="NCBI Taxonomy" id="30415"/>
    <lineage>
        <taxon>Eukaryota</taxon>
        <taxon>Metazoa</taxon>
        <taxon>Chordata</taxon>
        <taxon>Craniata</taxon>
        <taxon>Vertebrata</taxon>
        <taxon>Euteleostomi</taxon>
        <taxon>Archelosauria</taxon>
        <taxon>Archosauria</taxon>
        <taxon>Dinosauria</taxon>
        <taxon>Saurischia</taxon>
        <taxon>Theropoda</taxon>
        <taxon>Coelurosauria</taxon>
        <taxon>Aves</taxon>
        <taxon>Neognathae</taxon>
        <taxon>Neoaves</taxon>
        <taxon>Gruiformes</taxon>
        <taxon>Gruidae</taxon>
        <taxon>Grus</taxon>
    </lineage>
</organism>
<feature type="region of interest" description="Disordered" evidence="1">
    <location>
        <begin position="1"/>
        <end position="25"/>
    </location>
</feature>
<name>A0ABC9VRH1_GRUJA</name>
<keyword evidence="3" id="KW-1185">Reference proteome</keyword>